<keyword evidence="2 5" id="KW-0378">Hydrolase</keyword>
<evidence type="ECO:0000313" key="5">
    <source>
        <dbReference type="EMBL" id="MCX3063246.1"/>
    </source>
</evidence>
<evidence type="ECO:0000256" key="2">
    <source>
        <dbReference type="ARBA" id="ARBA00022801"/>
    </source>
</evidence>
<dbReference type="SUPFAM" id="SSF56601">
    <property type="entry name" value="beta-lactamase/transpeptidase-like"/>
    <property type="match status" value="1"/>
</dbReference>
<evidence type="ECO:0000313" key="6">
    <source>
        <dbReference type="Proteomes" id="UP001163064"/>
    </source>
</evidence>
<dbReference type="RefSeq" id="WP_266604015.1">
    <property type="nucleotide sequence ID" value="NZ_JAPHNL010000305.1"/>
</dbReference>
<dbReference type="Gene3D" id="3.40.710.10">
    <property type="entry name" value="DD-peptidase/beta-lactamase superfamily"/>
    <property type="match status" value="2"/>
</dbReference>
<dbReference type="InterPro" id="IPR012338">
    <property type="entry name" value="Beta-lactam/transpept-like"/>
</dbReference>
<feature type="transmembrane region" description="Helical" evidence="4">
    <location>
        <begin position="28"/>
        <end position="50"/>
    </location>
</feature>
<keyword evidence="4" id="KW-0812">Transmembrane</keyword>
<dbReference type="Pfam" id="PF02113">
    <property type="entry name" value="Peptidase_S13"/>
    <property type="match status" value="2"/>
</dbReference>
<gene>
    <name evidence="5" type="primary">dacB</name>
    <name evidence="5" type="ORF">OFY01_26505</name>
</gene>
<keyword evidence="5" id="KW-0645">Protease</keyword>
<feature type="region of interest" description="Disordered" evidence="3">
    <location>
        <begin position="52"/>
        <end position="79"/>
    </location>
</feature>
<dbReference type="NCBIfam" id="TIGR00666">
    <property type="entry name" value="PBP4"/>
    <property type="match status" value="1"/>
</dbReference>
<dbReference type="Gene3D" id="3.50.80.20">
    <property type="entry name" value="D-Ala-D-Ala carboxypeptidase C, peptidase S13"/>
    <property type="match status" value="1"/>
</dbReference>
<accession>A0ABT3U1T2</accession>
<dbReference type="GO" id="GO:0009002">
    <property type="term" value="F:serine-type D-Ala-D-Ala carboxypeptidase activity"/>
    <property type="evidence" value="ECO:0007669"/>
    <property type="project" value="UniProtKB-EC"/>
</dbReference>
<name>A0ABT3U1T2_9ACTN</name>
<evidence type="ECO:0000256" key="1">
    <source>
        <dbReference type="ARBA" id="ARBA00006096"/>
    </source>
</evidence>
<dbReference type="PANTHER" id="PTHR30023">
    <property type="entry name" value="D-ALANYL-D-ALANINE CARBOXYPEPTIDASE"/>
    <property type="match status" value="1"/>
</dbReference>
<keyword evidence="4" id="KW-0472">Membrane</keyword>
<organism evidence="5 6">
    <name type="scientific">Streptomyces beihaiensis</name>
    <dbReference type="NCBI Taxonomy" id="2984495"/>
    <lineage>
        <taxon>Bacteria</taxon>
        <taxon>Bacillati</taxon>
        <taxon>Actinomycetota</taxon>
        <taxon>Actinomycetes</taxon>
        <taxon>Kitasatosporales</taxon>
        <taxon>Streptomycetaceae</taxon>
        <taxon>Streptomyces</taxon>
    </lineage>
</organism>
<dbReference type="PRINTS" id="PR00922">
    <property type="entry name" value="DADACBPTASE3"/>
</dbReference>
<dbReference type="Proteomes" id="UP001163064">
    <property type="component" value="Unassembled WGS sequence"/>
</dbReference>
<keyword evidence="5" id="KW-0121">Carboxypeptidase</keyword>
<dbReference type="InterPro" id="IPR000667">
    <property type="entry name" value="Peptidase_S13"/>
</dbReference>
<reference evidence="5" key="1">
    <citation type="submission" date="2022-10" db="EMBL/GenBank/DDBJ databases">
        <title>Streptomyces beihaiensis sp. nov., a chitin degrading actinobacterium, isolated from shrimp pond soil.</title>
        <authorList>
            <person name="Xie J."/>
            <person name="Shen N."/>
        </authorList>
    </citation>
    <scope>NUCLEOTIDE SEQUENCE</scope>
    <source>
        <strain evidence="5">GXMU-J5</strain>
    </source>
</reference>
<dbReference type="EMBL" id="JAPHNL010000305">
    <property type="protein sequence ID" value="MCX3063246.1"/>
    <property type="molecule type" value="Genomic_DNA"/>
</dbReference>
<feature type="region of interest" description="Disordered" evidence="3">
    <location>
        <begin position="254"/>
        <end position="274"/>
    </location>
</feature>
<comment type="similarity">
    <text evidence="1">Belongs to the peptidase S13 family.</text>
</comment>
<keyword evidence="4" id="KW-1133">Transmembrane helix</keyword>
<evidence type="ECO:0000256" key="3">
    <source>
        <dbReference type="SAM" id="MobiDB-lite"/>
    </source>
</evidence>
<keyword evidence="6" id="KW-1185">Reference proteome</keyword>
<dbReference type="EC" id="3.4.16.4" evidence="5"/>
<protein>
    <submittedName>
        <fullName evidence="5">D-alanyl-D-alanine carboxypeptidase/D-alanyl-D-alanine-endopeptidase</fullName>
        <ecNumber evidence="5">3.4.16.4</ecNumber>
    </submittedName>
</protein>
<proteinExistence type="inferred from homology"/>
<dbReference type="PANTHER" id="PTHR30023:SF0">
    <property type="entry name" value="PENICILLIN-SENSITIVE CARBOXYPEPTIDASE A"/>
    <property type="match status" value="1"/>
</dbReference>
<sequence length="491" mass="50148">MPESKASQLLSRASRLSTSVAKARTGRFTLGATAAGAAVAVIVAVAAGPWDSTGQRKAEADRAAASDGGRGTHHGHARVAAPSAPPVLAAPGASAPDPSTAALADVLDPLLNAPALGRRRSAVVLDAATGKRLFGKDADDAHIPASTTKLATATAALTALGPDHRLTTRTALEKDSGELVLIGGGDPTLTARKTNPYGAASLRTLADETAKRLKRDGTTSVTLTYDTSLYSGPLLHPIGPNENLAPVSALMADEGRLDGSDSGPASRQKDPAREAARKFAALLHARGIGTKGAIAPGKASGRAEDVAKVTSPPLSAVVERMLTHSDNDIAEALARQVAVADHERHDFDGAGRAVKKQLDKLGLPLTATHFADGSGLDRADKVTADLLTRILAAAASPERPELRPILTGLPVARFTGTLAHRYEDPADASGTGLVRAKTGTLTGVNTLAGTVVDADGRLLVFAFLTEGAPGWHTAEAGLDRLAAAVANCGCR</sequence>
<feature type="compositionally biased region" description="Basic and acidic residues" evidence="3">
    <location>
        <begin position="54"/>
        <end position="64"/>
    </location>
</feature>
<evidence type="ECO:0000256" key="4">
    <source>
        <dbReference type="SAM" id="Phobius"/>
    </source>
</evidence>
<comment type="caution">
    <text evidence="5">The sequence shown here is derived from an EMBL/GenBank/DDBJ whole genome shotgun (WGS) entry which is preliminary data.</text>
</comment>